<sequence length="170" mass="18599">MSEHPPLRILWERRNGGRVNPKERRLDRQAYIEHILDHFQHPRHKHRMDDADVQLGGGNPGCGDLITVYLKIGPDERVEEMSFEGEGCTISQAGGSIISEMAPGMTLTEVKALGVPTMVEEMGDDIVKSRVRCATLALGTVQAAVDLFRRDRDRAAAGLPPVGASAGFTV</sequence>
<gene>
    <name evidence="2" type="ORF">AVDCRST_MAG59-4216</name>
</gene>
<reference evidence="2" key="1">
    <citation type="submission" date="2020-02" db="EMBL/GenBank/DDBJ databases">
        <authorList>
            <person name="Meier V. D."/>
        </authorList>
    </citation>
    <scope>NUCLEOTIDE SEQUENCE</scope>
    <source>
        <strain evidence="2">AVDCRST_MAG59</strain>
    </source>
</reference>
<dbReference type="CDD" id="cd06664">
    <property type="entry name" value="IscU_like"/>
    <property type="match status" value="1"/>
</dbReference>
<accession>A0A6J4VE31</accession>
<dbReference type="GO" id="GO:0005506">
    <property type="term" value="F:iron ion binding"/>
    <property type="evidence" value="ECO:0007669"/>
    <property type="project" value="InterPro"/>
</dbReference>
<dbReference type="Gene3D" id="3.90.1010.10">
    <property type="match status" value="1"/>
</dbReference>
<proteinExistence type="predicted"/>
<evidence type="ECO:0000259" key="1">
    <source>
        <dbReference type="Pfam" id="PF01592"/>
    </source>
</evidence>
<protein>
    <submittedName>
        <fullName evidence="2">Iron-sulfur cluster assembly scaffold protein for SUF system, SufE2</fullName>
    </submittedName>
</protein>
<dbReference type="InterPro" id="IPR002871">
    <property type="entry name" value="NIF_FeS_clus_asmbl_NifU_N"/>
</dbReference>
<dbReference type="Pfam" id="PF01592">
    <property type="entry name" value="NifU_N"/>
    <property type="match status" value="1"/>
</dbReference>
<dbReference type="GO" id="GO:0051536">
    <property type="term" value="F:iron-sulfur cluster binding"/>
    <property type="evidence" value="ECO:0007669"/>
    <property type="project" value="InterPro"/>
</dbReference>
<name>A0A6J4VE31_9BACT</name>
<dbReference type="PANTHER" id="PTHR10093">
    <property type="entry name" value="IRON-SULFUR CLUSTER ASSEMBLY ENZYME NIFU HOMOLOG"/>
    <property type="match status" value="1"/>
</dbReference>
<dbReference type="AlphaFoldDB" id="A0A6J4VE31"/>
<dbReference type="EMBL" id="CADCWF010000308">
    <property type="protein sequence ID" value="CAA9576749.1"/>
    <property type="molecule type" value="Genomic_DNA"/>
</dbReference>
<organism evidence="2">
    <name type="scientific">uncultured Thermomicrobiales bacterium</name>
    <dbReference type="NCBI Taxonomy" id="1645740"/>
    <lineage>
        <taxon>Bacteria</taxon>
        <taxon>Pseudomonadati</taxon>
        <taxon>Thermomicrobiota</taxon>
        <taxon>Thermomicrobia</taxon>
        <taxon>Thermomicrobiales</taxon>
        <taxon>environmental samples</taxon>
    </lineage>
</organism>
<feature type="domain" description="NIF system FeS cluster assembly NifU N-terminal" evidence="1">
    <location>
        <begin position="31"/>
        <end position="151"/>
    </location>
</feature>
<dbReference type="GO" id="GO:0016226">
    <property type="term" value="P:iron-sulfur cluster assembly"/>
    <property type="evidence" value="ECO:0007669"/>
    <property type="project" value="InterPro"/>
</dbReference>
<dbReference type="SUPFAM" id="SSF82649">
    <property type="entry name" value="SufE/NifU"/>
    <property type="match status" value="1"/>
</dbReference>
<evidence type="ECO:0000313" key="2">
    <source>
        <dbReference type="EMBL" id="CAA9576749.1"/>
    </source>
</evidence>